<dbReference type="AlphaFoldDB" id="A0A4D6KHQ5"/>
<protein>
    <submittedName>
        <fullName evidence="2">Uncharacterized protein</fullName>
    </submittedName>
</protein>
<feature type="transmembrane region" description="Helical" evidence="1">
    <location>
        <begin position="66"/>
        <end position="86"/>
    </location>
</feature>
<dbReference type="Proteomes" id="UP000297053">
    <property type="component" value="Chromosome"/>
</dbReference>
<name>A0A4D6KHQ5_9EURY</name>
<keyword evidence="1" id="KW-1133">Transmembrane helix</keyword>
<keyword evidence="1" id="KW-0472">Membrane</keyword>
<dbReference type="RefSeq" id="WP_015763374.1">
    <property type="nucleotide sequence ID" value="NZ_CP039375.1"/>
</dbReference>
<organism evidence="2 3">
    <name type="scientific">Halomicrobium mukohataei</name>
    <dbReference type="NCBI Taxonomy" id="57705"/>
    <lineage>
        <taxon>Archaea</taxon>
        <taxon>Methanobacteriati</taxon>
        <taxon>Methanobacteriota</taxon>
        <taxon>Stenosarchaea group</taxon>
        <taxon>Halobacteria</taxon>
        <taxon>Halobacteriales</taxon>
        <taxon>Haloarculaceae</taxon>
        <taxon>Halomicrobium</taxon>
    </lineage>
</organism>
<dbReference type="EMBL" id="CP039375">
    <property type="protein sequence ID" value="QCD66932.1"/>
    <property type="molecule type" value="Genomic_DNA"/>
</dbReference>
<feature type="transmembrane region" description="Helical" evidence="1">
    <location>
        <begin position="35"/>
        <end position="54"/>
    </location>
</feature>
<reference evidence="2 3" key="2">
    <citation type="submission" date="2019-04" db="EMBL/GenBank/DDBJ databases">
        <authorList>
            <person name="Yang S."/>
            <person name="Wei W."/>
        </authorList>
    </citation>
    <scope>NUCLEOTIDE SEQUENCE [LARGE SCALE GENOMIC DNA]</scope>
    <source>
        <strain evidence="3">ZP60</strain>
    </source>
</reference>
<evidence type="ECO:0000313" key="2">
    <source>
        <dbReference type="EMBL" id="QCD66932.1"/>
    </source>
</evidence>
<accession>A0A4D6KHQ5</accession>
<reference evidence="2 3" key="1">
    <citation type="submission" date="2019-04" db="EMBL/GenBank/DDBJ databases">
        <title>Complete genome sequence of Arthrobacter sp. ZXY-2 associated with effective atrazine degradation and salt adaptation.</title>
        <authorList>
            <person name="Zhao X."/>
        </authorList>
    </citation>
    <scope>NUCLEOTIDE SEQUENCE [LARGE SCALE GENOMIC DNA]</scope>
    <source>
        <strain evidence="3">ZP60</strain>
    </source>
</reference>
<dbReference type="GeneID" id="42180322"/>
<evidence type="ECO:0000256" key="1">
    <source>
        <dbReference type="SAM" id="Phobius"/>
    </source>
</evidence>
<gene>
    <name evidence="2" type="ORF">E5139_15235</name>
</gene>
<evidence type="ECO:0000313" key="3">
    <source>
        <dbReference type="Proteomes" id="UP000297053"/>
    </source>
</evidence>
<keyword evidence="1" id="KW-0812">Transmembrane</keyword>
<sequence length="87" mass="8835">MNARVLYLVSLTAFGVVSVVDTALAASTGLTTIDWITGGVGALVLLTALAGFSNPEESGAPTESGPLLWVVVVGASLFVLTTIATWL</sequence>
<dbReference type="KEGG" id="halz:E5139_15235"/>
<proteinExistence type="predicted"/>